<gene>
    <name evidence="1" type="ORF">HA72_1316</name>
</gene>
<accession>A0A088E4U4</accession>
<proteinExistence type="predicted"/>
<dbReference type="OrthoDB" id="34429at2157"/>
<evidence type="ECO:0000313" key="1">
    <source>
        <dbReference type="EMBL" id="AIM27459.1"/>
    </source>
</evidence>
<evidence type="ECO:0000313" key="2">
    <source>
        <dbReference type="Proteomes" id="UP000029084"/>
    </source>
</evidence>
<dbReference type="EMBL" id="CP008822">
    <property type="protein sequence ID" value="AIM27459.1"/>
    <property type="molecule type" value="Genomic_DNA"/>
</dbReference>
<dbReference type="RefSeq" id="WP_012021261.1">
    <property type="nucleotide sequence ID" value="NZ_AP019770.1"/>
</dbReference>
<dbReference type="GeneID" id="91755815"/>
<protein>
    <submittedName>
        <fullName evidence="1">Uncharacterized protein</fullName>
    </submittedName>
</protein>
<reference evidence="1 2" key="1">
    <citation type="journal article" date="2014" name="J. Bacteriol.">
        <title>Role of an Archaeal PitA Transporter in the Copper and Arsenic Resistance of Metallosphaera sedula, an Extreme Thermoacidophile.</title>
        <authorList>
            <person name="McCarthy S."/>
            <person name="Ai C."/>
            <person name="Wheaton G."/>
            <person name="Tevatia R."/>
            <person name="Eckrich V."/>
            <person name="Kelly R."/>
            <person name="Blum P."/>
        </authorList>
    </citation>
    <scope>NUCLEOTIDE SEQUENCE [LARGE SCALE GENOMIC DNA]</scope>
    <source>
        <strain evidence="1 2">CuR1</strain>
    </source>
</reference>
<organism evidence="1 2">
    <name type="scientific">Metallosphaera sedula</name>
    <dbReference type="NCBI Taxonomy" id="43687"/>
    <lineage>
        <taxon>Archaea</taxon>
        <taxon>Thermoproteota</taxon>
        <taxon>Thermoprotei</taxon>
        <taxon>Sulfolobales</taxon>
        <taxon>Sulfolobaceae</taxon>
        <taxon>Metallosphaera</taxon>
    </lineage>
</organism>
<sequence length="200" mass="23288">MIVDIQHVGIRGYERDLGLDLVLLNPSYRLGCQCCVDGFYQQYLWSRGRKGYIQLGIYNPRCRVPVEVELERQIRKGIVGVVLNPANHGYSLREAKRTVEYVNRKRLNLYLYTRTLSLEELEELNDGLDVKLVILDPREEISPLSRESNVYFNVKDYSGDLPSKRAILATFYPYESEKVARELLSRFSWTFDNLLELVST</sequence>
<dbReference type="AlphaFoldDB" id="A0A088E4U4"/>
<dbReference type="Proteomes" id="UP000029084">
    <property type="component" value="Chromosome"/>
</dbReference>
<name>A0A088E4U4_9CREN</name>